<keyword evidence="2" id="KW-1185">Reference proteome</keyword>
<protein>
    <submittedName>
        <fullName evidence="1">Uncharacterized protein</fullName>
    </submittedName>
</protein>
<organism evidence="1 2">
    <name type="scientific">Dendrobium chrysotoxum</name>
    <name type="common">Orchid</name>
    <dbReference type="NCBI Taxonomy" id="161865"/>
    <lineage>
        <taxon>Eukaryota</taxon>
        <taxon>Viridiplantae</taxon>
        <taxon>Streptophyta</taxon>
        <taxon>Embryophyta</taxon>
        <taxon>Tracheophyta</taxon>
        <taxon>Spermatophyta</taxon>
        <taxon>Magnoliopsida</taxon>
        <taxon>Liliopsida</taxon>
        <taxon>Asparagales</taxon>
        <taxon>Orchidaceae</taxon>
        <taxon>Epidendroideae</taxon>
        <taxon>Malaxideae</taxon>
        <taxon>Dendrobiinae</taxon>
        <taxon>Dendrobium</taxon>
    </lineage>
</organism>
<dbReference type="AlphaFoldDB" id="A0AAV7GAB4"/>
<evidence type="ECO:0000313" key="1">
    <source>
        <dbReference type="EMBL" id="KAH0452268.1"/>
    </source>
</evidence>
<proteinExistence type="predicted"/>
<evidence type="ECO:0000313" key="2">
    <source>
        <dbReference type="Proteomes" id="UP000775213"/>
    </source>
</evidence>
<gene>
    <name evidence="1" type="ORF">IEQ34_019567</name>
</gene>
<sequence length="175" mass="19534">MDSESSLPTPGGNKNDSKVLCILQKGVKEFLGSLPTPRGSKRIQASFCALKSLLCALYLKNWQSKENEFSPLFTCNSDQLKPSYFVGLMALWKLLHSLTHGALANQQLTYINACHLRILKWTPSLTSKKSLLLFVFGFLFRNCICICLIHKLFIASIFGRPLQLDQVTTACSCPC</sequence>
<accession>A0AAV7GAB4</accession>
<dbReference type="EMBL" id="JAGFBR010000017">
    <property type="protein sequence ID" value="KAH0452268.1"/>
    <property type="molecule type" value="Genomic_DNA"/>
</dbReference>
<comment type="caution">
    <text evidence="1">The sequence shown here is derived from an EMBL/GenBank/DDBJ whole genome shotgun (WGS) entry which is preliminary data.</text>
</comment>
<reference evidence="1 2" key="1">
    <citation type="journal article" date="2021" name="Hortic Res">
        <title>Chromosome-scale assembly of the Dendrobium chrysotoxum genome enhances the understanding of orchid evolution.</title>
        <authorList>
            <person name="Zhang Y."/>
            <person name="Zhang G.Q."/>
            <person name="Zhang D."/>
            <person name="Liu X.D."/>
            <person name="Xu X.Y."/>
            <person name="Sun W.H."/>
            <person name="Yu X."/>
            <person name="Zhu X."/>
            <person name="Wang Z.W."/>
            <person name="Zhao X."/>
            <person name="Zhong W.Y."/>
            <person name="Chen H."/>
            <person name="Yin W.L."/>
            <person name="Huang T."/>
            <person name="Niu S.C."/>
            <person name="Liu Z.J."/>
        </authorList>
    </citation>
    <scope>NUCLEOTIDE SEQUENCE [LARGE SCALE GENOMIC DNA]</scope>
    <source>
        <strain evidence="1">Lindl</strain>
    </source>
</reference>
<dbReference type="Proteomes" id="UP000775213">
    <property type="component" value="Unassembled WGS sequence"/>
</dbReference>
<name>A0AAV7GAB4_DENCH</name>